<feature type="compositionally biased region" description="Low complexity" evidence="3">
    <location>
        <begin position="75"/>
        <end position="86"/>
    </location>
</feature>
<feature type="region of interest" description="Disordered" evidence="3">
    <location>
        <begin position="1109"/>
        <end position="1131"/>
    </location>
</feature>
<feature type="region of interest" description="Disordered" evidence="3">
    <location>
        <begin position="1860"/>
        <end position="1951"/>
    </location>
</feature>
<sequence length="1951" mass="207557">MESSAKVHLVGSRDVQVEVVTVEGLPVTAHPIRVEELLQQQDHTLDIGDGIALRLEELNAQQDYSEDDDSEDADTSSFNSNSSSDDGGADVGGVEHNQKLAASSSRRRVGAPPGTHATNDWYDVLDALRREQQDVERVAAEVEESRRRPQEGEGRLVTQNPHSRRSVATPLKRFPHLHSTETESIAIERSTAPAPGASRREVWASLAPPKDTVPHNYNVLRYVSYMSALDYHRFRPTALAFHAAASYLNRKDRGQRFLVYGGLSFGARKVEHELYEFSVLTGNWRRVEGKQLVPAGHYGHTLTVVEPLDRVVVVGGIGPGGAAVPSGVLKTWSEDPLRAPRYKFLCPLLRRGSGLVSGALGIGATACPAAPQAATPSIGFVSLLFDMNLSDLTWRAIQPAKPFPLAYHTALHFEKEIFIFGGLTEELRVSGQLLVINTETYAVRLIATASAAGQTRSRQDSSKQKNGAAKGVEAEDTPAAATNTAEEEAAGPGPRFLHTAVRYGPYMIIYGGFNSHNEVLSDCWAFDTVNERWERLQCRGEAAGRAGHECCVTGCRMVVVGGFECSLEEAGTDAVAPATTVMELNLSPTSQGEHLWRAAVKLHPALPPLAFTRCAPCGEDHSFLLFGGLTRLPRRSRSKSASKRSGSAKRRIGGADSEDSSAEDADDSQQEAQHGGPPAQHQGAYTAHRAGHKGFLMRLAPFDDGLVFTFPLRHRHKKRDEGEPVVNALGVEVDPNELPEHFKAFVRRQEDFVKKKDAAAADTMRKITVEEQEGMEPTLYLTEDEIELLLQKSEGCCVAFSERYSMSSLPSNVPDREERVKLIEECISESRQMRDVLKSMKGSAPGVTAVKSKSHRKRAGRKFEDYSAAKPFRRVVVVHLIESINTHLARIHRLNKALRTVDWEGKASFLEAVNDMQNSVHAVSRAINGVMRKYITHRVDSLMKGVDKHKEVMRLLTQVVEKNRHDKIWGVEEARDEERHQNQRAGAANRRTASAAAPSLPKGRPKSQRRSASHTAATHARLSRHRSLGGGYHADESKASVYLLDKEWSELLARTQAVGRCAKQLQQYCREGISITATADTPAKAAAPPVALGGGPLSLPLPQVGAAPPAVLPQPPLPPPQLAASQTHTTQTGIPLPVPFAPSAVPASSLLPPTTAIVPAVAATEVGAARPRDILIRHSNELRAKTAAVAEEVDAAAAAFYTALSQQDSGKDTVERQSGTPLRPTSKPAEHLATEGVPSPPPVNNGNNLPPPRLLPPPAMLMQGTDKAARASSGSSCSSASSTSISGSSSLTPAAAAAPTQNAVQPQVPAIPALGLLPPPPATAGIGFPEQTHTPQSGSAIASSPKVKKVVERTGNNPKAEAASTPTPAVSTGHALYLSSLRPLLAAKDALTAIKGQVSLIRKNEWDGNDLAGAPQAVQVEELYRRLVMLITAVAQSVTACFLTKAGARPARMRPASTSVAAPPVPQRAKSKKAEKATGTGPATSATARLSSSPASPQAAQPAASAPKRDADCGGVGPSASTASVVQAPRGHAGDSGVPGAAEVLRLRPPPMAAGGDDWWRIDPPRGGGSAQRRPAEAATPLVPAEALLRDVRLDNVSPPEATTPARLSIQPVFEGVRTVPNTDAALMAASAACGDGFSGGPWSLAPVRPLQQSAGSCASATATSLQQQPAVVSLSVVPKVIMPSSALDANTNDKHAAESNWAYERDGGVSPSHLQRQRRCSTIEELTQLPNSAFPMGAVGGVSGMSGGSDWRVGAVACEPTTSITSGNFAVNTEYLYRVAPHTIPVDPTHGSAADTTADAMGLYNSGAVVGAGHSWADVDDDYFYFGRPAEECVASADTIVGGPPYVAVGPSLRTGRVGVSPPVGSVRGAQRVAAEPSTARRPSATRRSISGRRNGDGYRSTTASQTQKAQTARPVRRDGAGAKGFYTPGELQLMQARERLRSKPQKHSQ</sequence>
<feature type="compositionally biased region" description="Low complexity" evidence="3">
    <location>
        <begin position="1860"/>
        <end position="1870"/>
    </location>
</feature>
<feature type="compositionally biased region" description="Basic residues" evidence="3">
    <location>
        <begin position="635"/>
        <end position="652"/>
    </location>
</feature>
<dbReference type="SUPFAM" id="SSF117281">
    <property type="entry name" value="Kelch motif"/>
    <property type="match status" value="1"/>
</dbReference>
<feature type="region of interest" description="Disordered" evidence="3">
    <location>
        <begin position="1448"/>
        <end position="1579"/>
    </location>
</feature>
<feature type="compositionally biased region" description="Low complexity" evidence="3">
    <location>
        <begin position="1902"/>
        <end position="1914"/>
    </location>
</feature>
<dbReference type="Proteomes" id="UP000038009">
    <property type="component" value="Unassembled WGS sequence"/>
</dbReference>
<evidence type="ECO:0000256" key="2">
    <source>
        <dbReference type="ARBA" id="ARBA00022737"/>
    </source>
</evidence>
<accession>A0A0N1PFB7</accession>
<feature type="region of interest" description="Disordered" evidence="3">
    <location>
        <begin position="1206"/>
        <end position="1292"/>
    </location>
</feature>
<keyword evidence="1" id="KW-0880">Kelch repeat</keyword>
<feature type="compositionally biased region" description="Low complexity" evidence="3">
    <location>
        <begin position="1270"/>
        <end position="1292"/>
    </location>
</feature>
<keyword evidence="2" id="KW-0677">Repeat</keyword>
<evidence type="ECO:0000313" key="5">
    <source>
        <dbReference type="Proteomes" id="UP000038009"/>
    </source>
</evidence>
<feature type="compositionally biased region" description="Basic residues" evidence="3">
    <location>
        <begin position="1003"/>
        <end position="1012"/>
    </location>
</feature>
<protein>
    <submittedName>
        <fullName evidence="4">Uncharacterized protein</fullName>
    </submittedName>
</protein>
<feature type="region of interest" description="Disordered" evidence="3">
    <location>
        <begin position="454"/>
        <end position="492"/>
    </location>
</feature>
<feature type="compositionally biased region" description="Low complexity" evidence="3">
    <location>
        <begin position="1477"/>
        <end position="1506"/>
    </location>
</feature>
<reference evidence="4 5" key="1">
    <citation type="journal article" date="2015" name="PLoS Pathog.">
        <title>Leptomonas seymouri: Adaptations to the Dixenous Life Cycle Analyzed by Genome Sequencing, Transcriptome Profiling and Co-infection with Leishmania donovani.</title>
        <authorList>
            <person name="Kraeva N."/>
            <person name="Butenko A."/>
            <person name="Hlavacova J."/>
            <person name="Kostygov A."/>
            <person name="Myskova J."/>
            <person name="Grybchuk D."/>
            <person name="Lestinova T."/>
            <person name="Votypka J."/>
            <person name="Volf P."/>
            <person name="Opperdoes F."/>
            <person name="Flegontov P."/>
            <person name="Lukes J."/>
            <person name="Yurchenko V."/>
        </authorList>
    </citation>
    <scope>NUCLEOTIDE SEQUENCE [LARGE SCALE GENOMIC DNA]</scope>
    <source>
        <strain evidence="4 5">ATCC 30220</strain>
    </source>
</reference>
<evidence type="ECO:0000313" key="4">
    <source>
        <dbReference type="EMBL" id="KPI90475.1"/>
    </source>
</evidence>
<evidence type="ECO:0000256" key="3">
    <source>
        <dbReference type="SAM" id="MobiDB-lite"/>
    </source>
</evidence>
<feature type="region of interest" description="Disordered" evidence="3">
    <location>
        <begin position="1321"/>
        <end position="1346"/>
    </location>
</feature>
<feature type="region of interest" description="Disordered" evidence="3">
    <location>
        <begin position="635"/>
        <end position="686"/>
    </location>
</feature>
<dbReference type="PANTHER" id="PTHR46093:SF18">
    <property type="entry name" value="FIBRONECTIN TYPE-III DOMAIN-CONTAINING PROTEIN"/>
    <property type="match status" value="1"/>
</dbReference>
<gene>
    <name evidence="4" type="ORF">ABL78_0405</name>
</gene>
<feature type="region of interest" description="Disordered" evidence="3">
    <location>
        <begin position="971"/>
        <end position="1031"/>
    </location>
</feature>
<dbReference type="PANTHER" id="PTHR46093">
    <property type="entry name" value="ACYL-COA-BINDING DOMAIN-CONTAINING PROTEIN 5"/>
    <property type="match status" value="1"/>
</dbReference>
<dbReference type="OMA" id="MKGSAPG"/>
<dbReference type="VEuPathDB" id="TriTrypDB:Lsey_0005_0380"/>
<evidence type="ECO:0000256" key="1">
    <source>
        <dbReference type="ARBA" id="ARBA00022441"/>
    </source>
</evidence>
<dbReference type="OrthoDB" id="10250130at2759"/>
<feature type="compositionally biased region" description="Acidic residues" evidence="3">
    <location>
        <begin position="656"/>
        <end position="669"/>
    </location>
</feature>
<proteinExistence type="predicted"/>
<feature type="compositionally biased region" description="Low complexity" evidence="3">
    <location>
        <begin position="984"/>
        <end position="997"/>
    </location>
</feature>
<dbReference type="EMBL" id="LJSK01000005">
    <property type="protein sequence ID" value="KPI90475.1"/>
    <property type="molecule type" value="Genomic_DNA"/>
</dbReference>
<organism evidence="4 5">
    <name type="scientific">Leptomonas seymouri</name>
    <dbReference type="NCBI Taxonomy" id="5684"/>
    <lineage>
        <taxon>Eukaryota</taxon>
        <taxon>Discoba</taxon>
        <taxon>Euglenozoa</taxon>
        <taxon>Kinetoplastea</taxon>
        <taxon>Metakinetoplastina</taxon>
        <taxon>Trypanosomatida</taxon>
        <taxon>Trypanosomatidae</taxon>
        <taxon>Leishmaniinae</taxon>
        <taxon>Leptomonas</taxon>
    </lineage>
</organism>
<feature type="compositionally biased region" description="Acidic residues" evidence="3">
    <location>
        <begin position="64"/>
        <end position="74"/>
    </location>
</feature>
<feature type="compositionally biased region" description="Low complexity" evidence="3">
    <location>
        <begin position="1878"/>
        <end position="1890"/>
    </location>
</feature>
<feature type="compositionally biased region" description="Pro residues" evidence="3">
    <location>
        <begin position="1110"/>
        <end position="1121"/>
    </location>
</feature>
<dbReference type="InterPro" id="IPR015915">
    <property type="entry name" value="Kelch-typ_b-propeller"/>
</dbReference>
<dbReference type="Gene3D" id="2.120.10.80">
    <property type="entry name" value="Kelch-type beta propeller"/>
    <property type="match status" value="2"/>
</dbReference>
<feature type="region of interest" description="Disordered" evidence="3">
    <location>
        <begin position="136"/>
        <end position="168"/>
    </location>
</feature>
<feature type="region of interest" description="Disordered" evidence="3">
    <location>
        <begin position="61"/>
        <end position="120"/>
    </location>
</feature>
<comment type="caution">
    <text evidence="4">The sequence shown here is derived from an EMBL/GenBank/DDBJ whole genome shotgun (WGS) entry which is preliminary data.</text>
</comment>
<feature type="compositionally biased region" description="Basic and acidic residues" evidence="3">
    <location>
        <begin position="136"/>
        <end position="154"/>
    </location>
</feature>
<feature type="compositionally biased region" description="Polar residues" evidence="3">
    <location>
        <begin position="1331"/>
        <end position="1342"/>
    </location>
</feature>
<name>A0A0N1PFB7_LEPSE</name>
<dbReference type="Pfam" id="PF24681">
    <property type="entry name" value="Kelch_KLHDC2_KLHL20_DRC7"/>
    <property type="match status" value="1"/>
</dbReference>
<keyword evidence="5" id="KW-1185">Reference proteome</keyword>
<feature type="compositionally biased region" description="Pro residues" evidence="3">
    <location>
        <begin position="1238"/>
        <end position="1259"/>
    </location>
</feature>
<feature type="compositionally biased region" description="Basic and acidic residues" evidence="3">
    <location>
        <begin position="971"/>
        <end position="981"/>
    </location>
</feature>